<keyword evidence="3" id="KW-0067">ATP-binding</keyword>
<gene>
    <name evidence="6" type="ORF">WICMUC_005268</name>
</gene>
<dbReference type="SMART" id="SM00220">
    <property type="entry name" value="S_TKc"/>
    <property type="match status" value="1"/>
</dbReference>
<dbReference type="InterPro" id="IPR000719">
    <property type="entry name" value="Prot_kinase_dom"/>
</dbReference>
<organism evidence="6 7">
    <name type="scientific">Wickerhamomyces mucosus</name>
    <dbReference type="NCBI Taxonomy" id="1378264"/>
    <lineage>
        <taxon>Eukaryota</taxon>
        <taxon>Fungi</taxon>
        <taxon>Dikarya</taxon>
        <taxon>Ascomycota</taxon>
        <taxon>Saccharomycotina</taxon>
        <taxon>Saccharomycetes</taxon>
        <taxon>Phaffomycetales</taxon>
        <taxon>Wickerhamomycetaceae</taxon>
        <taxon>Wickerhamomyces</taxon>
    </lineage>
</organism>
<dbReference type="PANTHER" id="PTHR45832:SF22">
    <property type="entry name" value="SERINE_THREONINE-PROTEIN KINASE SAMKA-RELATED"/>
    <property type="match status" value="1"/>
</dbReference>
<dbReference type="PANTHER" id="PTHR45832">
    <property type="entry name" value="SERINE/THREONINE-PROTEIN KINASE SAMKA-RELATED-RELATED"/>
    <property type="match status" value="1"/>
</dbReference>
<feature type="region of interest" description="Disordered" evidence="4">
    <location>
        <begin position="175"/>
        <end position="284"/>
    </location>
</feature>
<name>A0A9P8P8T9_9ASCO</name>
<dbReference type="GO" id="GO:0004672">
    <property type="term" value="F:protein kinase activity"/>
    <property type="evidence" value="ECO:0007669"/>
    <property type="project" value="InterPro"/>
</dbReference>
<sequence>MPKEDLLDFDNLGKYSIWLSNLVDPSFKKCVSYNRGSSKRYVIFTDKGRVKSLEHVNDWCKVCQLSHGVSGVEFLSVKLKKRLVFVVFDNEFNFDAKFCIKSLIAPRFIYFKEYSFNQPYIVNFKACYLKDPKDENSLVMTFYETDNVGEFYLNDLHKFQLGSLDLVKNKTIIPTPPPSDTIPMSSNLKKKNSNDLIRPQSSSPKSNVTNLNVNEKKRKSSPAINIDRRSSRLPKTRAVEDFSDQQKRRTELQILDIGNESEKNDEHEDEEEEDDDDDDDDNGLNYKDIQIRKLTLENFVLKFENVKLSNQSRDSNFDLSNFEFKKTMITGVDSTLYGIRNKTTNLNFSLKELIVVENNTNYKNIITELIVLQNIQKSKHPNIIHLIDSFIESTPIRKSYYLLFEPIGYNLEEFYQLYYRKKRHTKLDLLYTILAHSINGLEFLFDNKKIHGNISFNNILIDYDKNLIKLSNFENLLNLNESINPQILTEFALHPQIRKIAQEEEIESIIVNENVDLWNLGCIMFRMQFNRNYRNEEKDEFLKSIMSDDYFKDISLKKLRYSYSLDIFSQASIRQYLDETFKEESPYDPKF</sequence>
<evidence type="ECO:0000256" key="1">
    <source>
        <dbReference type="ARBA" id="ARBA00008874"/>
    </source>
</evidence>
<dbReference type="PROSITE" id="PS50011">
    <property type="entry name" value="PROTEIN_KINASE_DOM"/>
    <property type="match status" value="1"/>
</dbReference>
<dbReference type="SUPFAM" id="SSF56112">
    <property type="entry name" value="Protein kinase-like (PK-like)"/>
    <property type="match status" value="1"/>
</dbReference>
<comment type="caution">
    <text evidence="6">The sequence shown here is derived from an EMBL/GenBank/DDBJ whole genome shotgun (WGS) entry which is preliminary data.</text>
</comment>
<dbReference type="InterPro" id="IPR011009">
    <property type="entry name" value="Kinase-like_dom_sf"/>
</dbReference>
<protein>
    <recommendedName>
        <fullName evidence="5">Protein kinase domain-containing protein</fullName>
    </recommendedName>
</protein>
<dbReference type="Pfam" id="PF00069">
    <property type="entry name" value="Pkinase"/>
    <property type="match status" value="1"/>
</dbReference>
<dbReference type="AlphaFoldDB" id="A0A9P8P8T9"/>
<dbReference type="Proteomes" id="UP000769528">
    <property type="component" value="Unassembled WGS sequence"/>
</dbReference>
<comment type="similarity">
    <text evidence="1">Belongs to the protein kinase superfamily. STE Ser/Thr protein kinase family. STE20 subfamily.</text>
</comment>
<dbReference type="InterPro" id="IPR051931">
    <property type="entry name" value="PAK3-like"/>
</dbReference>
<feature type="compositionally biased region" description="Acidic residues" evidence="4">
    <location>
        <begin position="267"/>
        <end position="282"/>
    </location>
</feature>
<dbReference type="GO" id="GO:0005524">
    <property type="term" value="F:ATP binding"/>
    <property type="evidence" value="ECO:0007669"/>
    <property type="project" value="UniProtKB-KW"/>
</dbReference>
<dbReference type="Gene3D" id="1.10.510.10">
    <property type="entry name" value="Transferase(Phosphotransferase) domain 1"/>
    <property type="match status" value="1"/>
</dbReference>
<dbReference type="Gene3D" id="3.30.200.20">
    <property type="entry name" value="Phosphorylase Kinase, domain 1"/>
    <property type="match status" value="1"/>
</dbReference>
<evidence type="ECO:0000259" key="5">
    <source>
        <dbReference type="PROSITE" id="PS50011"/>
    </source>
</evidence>
<keyword evidence="7" id="KW-1185">Reference proteome</keyword>
<evidence type="ECO:0000256" key="3">
    <source>
        <dbReference type="ARBA" id="ARBA00022840"/>
    </source>
</evidence>
<feature type="compositionally biased region" description="Polar residues" evidence="4">
    <location>
        <begin position="199"/>
        <end position="213"/>
    </location>
</feature>
<keyword evidence="2" id="KW-0547">Nucleotide-binding</keyword>
<reference evidence="6" key="1">
    <citation type="journal article" date="2021" name="Open Biol.">
        <title>Shared evolutionary footprints suggest mitochondrial oxidative damage underlies multiple complex I losses in fungi.</title>
        <authorList>
            <person name="Schikora-Tamarit M.A."/>
            <person name="Marcet-Houben M."/>
            <person name="Nosek J."/>
            <person name="Gabaldon T."/>
        </authorList>
    </citation>
    <scope>NUCLEOTIDE SEQUENCE</scope>
    <source>
        <strain evidence="6">CBS6341</strain>
    </source>
</reference>
<accession>A0A9P8P8T9</accession>
<evidence type="ECO:0000256" key="2">
    <source>
        <dbReference type="ARBA" id="ARBA00022741"/>
    </source>
</evidence>
<evidence type="ECO:0000313" key="6">
    <source>
        <dbReference type="EMBL" id="KAH3667868.1"/>
    </source>
</evidence>
<proteinExistence type="inferred from homology"/>
<evidence type="ECO:0000256" key="4">
    <source>
        <dbReference type="SAM" id="MobiDB-lite"/>
    </source>
</evidence>
<feature type="compositionally biased region" description="Basic and acidic residues" evidence="4">
    <location>
        <begin position="237"/>
        <end position="251"/>
    </location>
</feature>
<evidence type="ECO:0000313" key="7">
    <source>
        <dbReference type="Proteomes" id="UP000769528"/>
    </source>
</evidence>
<dbReference type="EMBL" id="JAEUBF010001377">
    <property type="protein sequence ID" value="KAH3667868.1"/>
    <property type="molecule type" value="Genomic_DNA"/>
</dbReference>
<feature type="domain" description="Protein kinase" evidence="5">
    <location>
        <begin position="322"/>
        <end position="591"/>
    </location>
</feature>
<reference evidence="6" key="2">
    <citation type="submission" date="2021-01" db="EMBL/GenBank/DDBJ databases">
        <authorList>
            <person name="Schikora-Tamarit M.A."/>
        </authorList>
    </citation>
    <scope>NUCLEOTIDE SEQUENCE</scope>
    <source>
        <strain evidence="6">CBS6341</strain>
    </source>
</reference>